<organism evidence="1">
    <name type="scientific">Anopheles atroparvus</name>
    <name type="common">European mosquito</name>
    <dbReference type="NCBI Taxonomy" id="41427"/>
    <lineage>
        <taxon>Eukaryota</taxon>
        <taxon>Metazoa</taxon>
        <taxon>Ecdysozoa</taxon>
        <taxon>Arthropoda</taxon>
        <taxon>Hexapoda</taxon>
        <taxon>Insecta</taxon>
        <taxon>Pterygota</taxon>
        <taxon>Neoptera</taxon>
        <taxon>Endopterygota</taxon>
        <taxon>Diptera</taxon>
        <taxon>Nematocera</taxon>
        <taxon>Culicoidea</taxon>
        <taxon>Culicidae</taxon>
        <taxon>Anophelinae</taxon>
        <taxon>Anopheles</taxon>
    </lineage>
</organism>
<reference evidence="1" key="1">
    <citation type="submission" date="2022-08" db="UniProtKB">
        <authorList>
            <consortium name="EnsemblMetazoa"/>
        </authorList>
    </citation>
    <scope>IDENTIFICATION</scope>
    <source>
        <strain evidence="1">EBRO</strain>
    </source>
</reference>
<proteinExistence type="predicted"/>
<dbReference type="AlphaFoldDB" id="A0A182INL5"/>
<dbReference type="EnsemblMetazoa" id="AATE002519-RA">
    <property type="protein sequence ID" value="AATE002519-PA.1"/>
    <property type="gene ID" value="AATE002519"/>
</dbReference>
<accession>A0A182INL5</accession>
<dbReference type="VEuPathDB" id="VectorBase:AATE002519"/>
<sequence length="176" mass="19277">MSRYFGCTLPPPVADEADWMDWLPAVLVLVREGTGRVALLVLVVAPISTTVHLQTVIVSIVNLLLVQLSVFFVFVVDVVLKVLVVILTIAQHVDVHIVTHHQLVPATIVPGSGWIKGLEALDRLRRQRSHHALERIVSRMMPLRKVQLGAGVGVCTLQHVATDADCSVRHITSGAR</sequence>
<name>A0A182INL5_ANOAO</name>
<evidence type="ECO:0000313" key="1">
    <source>
        <dbReference type="EnsemblMetazoa" id="AATE002519-PA.1"/>
    </source>
</evidence>
<protein>
    <submittedName>
        <fullName evidence="1">Uncharacterized protein</fullName>
    </submittedName>
</protein>